<comment type="caution">
    <text evidence="1">The sequence shown here is derived from an EMBL/GenBank/DDBJ whole genome shotgun (WGS) entry which is preliminary data.</text>
</comment>
<protein>
    <submittedName>
        <fullName evidence="1">Uncharacterized protein</fullName>
    </submittedName>
</protein>
<dbReference type="Proteomes" id="UP001642484">
    <property type="component" value="Unassembled WGS sequence"/>
</dbReference>
<reference evidence="1 2" key="1">
    <citation type="submission" date="2024-02" db="EMBL/GenBank/DDBJ databases">
        <authorList>
            <person name="Chen Y."/>
            <person name="Shah S."/>
            <person name="Dougan E. K."/>
            <person name="Thang M."/>
            <person name="Chan C."/>
        </authorList>
    </citation>
    <scope>NUCLEOTIDE SEQUENCE [LARGE SCALE GENOMIC DNA]</scope>
</reference>
<gene>
    <name evidence="1" type="ORF">CCMP2556_LOCUS19199</name>
</gene>
<dbReference type="EMBL" id="CAXAMN010011112">
    <property type="protein sequence ID" value="CAK9033790.1"/>
    <property type="molecule type" value="Genomic_DNA"/>
</dbReference>
<organism evidence="1 2">
    <name type="scientific">Durusdinium trenchii</name>
    <dbReference type="NCBI Taxonomy" id="1381693"/>
    <lineage>
        <taxon>Eukaryota</taxon>
        <taxon>Sar</taxon>
        <taxon>Alveolata</taxon>
        <taxon>Dinophyceae</taxon>
        <taxon>Suessiales</taxon>
        <taxon>Symbiodiniaceae</taxon>
        <taxon>Durusdinium</taxon>
    </lineage>
</organism>
<name>A0ABP0L3Q9_9DINO</name>
<keyword evidence="2" id="KW-1185">Reference proteome</keyword>
<sequence length="182" mass="20779">MSCRHNGWKGGRNCVQVEGRVSWLCRRCAKSHCCGQKLDPEEEMVDQLQLRLVSKVKALQRQEAFSKSWDSFSKASNLLKDPGRCPPRFLLSWLESVEEVPDDLQVLLQKAKAQLEETTKQLEQNTKQRLVVQGEDRTLMKRKHHGLPKKQSHKGALPPMLSISKLYTAARTGSLTHGYHFS</sequence>
<evidence type="ECO:0000313" key="1">
    <source>
        <dbReference type="EMBL" id="CAK9033790.1"/>
    </source>
</evidence>
<proteinExistence type="predicted"/>
<evidence type="ECO:0000313" key="2">
    <source>
        <dbReference type="Proteomes" id="UP001642484"/>
    </source>
</evidence>
<accession>A0ABP0L3Q9</accession>